<protein>
    <submittedName>
        <fullName evidence="5">TetR family transcriptional regulator</fullName>
    </submittedName>
</protein>
<feature type="region of interest" description="Disordered" evidence="3">
    <location>
        <begin position="1"/>
        <end position="29"/>
    </location>
</feature>
<keyword evidence="1 2" id="KW-0238">DNA-binding</keyword>
<evidence type="ECO:0000259" key="4">
    <source>
        <dbReference type="PROSITE" id="PS50977"/>
    </source>
</evidence>
<dbReference type="SUPFAM" id="SSF46689">
    <property type="entry name" value="Homeodomain-like"/>
    <property type="match status" value="1"/>
</dbReference>
<dbReference type="InterPro" id="IPR050624">
    <property type="entry name" value="HTH-type_Tx_Regulator"/>
</dbReference>
<keyword evidence="6" id="KW-1185">Reference proteome</keyword>
<reference evidence="5 6" key="1">
    <citation type="submission" date="2018-07" db="EMBL/GenBank/DDBJ databases">
        <title>Genomic Encyclopedia of Type Strains, Phase IV (KMG-IV): sequencing the most valuable type-strain genomes for metagenomic binning, comparative biology and taxonomic classification.</title>
        <authorList>
            <person name="Goeker M."/>
        </authorList>
    </citation>
    <scope>NUCLEOTIDE SEQUENCE [LARGE SCALE GENOMIC DNA]</scope>
    <source>
        <strain evidence="5 6">DSM 21634</strain>
    </source>
</reference>
<dbReference type="InterPro" id="IPR009057">
    <property type="entry name" value="Homeodomain-like_sf"/>
</dbReference>
<feature type="DNA-binding region" description="H-T-H motif" evidence="2">
    <location>
        <begin position="54"/>
        <end position="73"/>
    </location>
</feature>
<evidence type="ECO:0000313" key="6">
    <source>
        <dbReference type="Proteomes" id="UP000252884"/>
    </source>
</evidence>
<sequence>MDVASASGSRAGRPRKVFSPAVQSTRDERAARTREQLLVSAARIVGEFGYRDASIQRITADAGMAQGTFYLYFESRQALFDELLPHFGLHMLEHVRERAHGKSDFFEIEEIGARAVFEYLQENTWFWRVLNEAEVEAPAAWARHHEEVVQRYMKFLKRARRAGVITKYREDELDTLAYLLIAARDYLYLYHLHRSKQNSGIPESVVRTYMQFVRGGLDASPPTA</sequence>
<dbReference type="PRINTS" id="PR00455">
    <property type="entry name" value="HTHTETR"/>
</dbReference>
<dbReference type="Pfam" id="PF00440">
    <property type="entry name" value="TetR_N"/>
    <property type="match status" value="1"/>
</dbReference>
<dbReference type="InterPro" id="IPR001647">
    <property type="entry name" value="HTH_TetR"/>
</dbReference>
<organism evidence="5 6">
    <name type="scientific">Pseudorhodoferax soli</name>
    <dbReference type="NCBI Taxonomy" id="545864"/>
    <lineage>
        <taxon>Bacteria</taxon>
        <taxon>Pseudomonadati</taxon>
        <taxon>Pseudomonadota</taxon>
        <taxon>Betaproteobacteria</taxon>
        <taxon>Burkholderiales</taxon>
        <taxon>Comamonadaceae</taxon>
    </lineage>
</organism>
<evidence type="ECO:0000256" key="1">
    <source>
        <dbReference type="ARBA" id="ARBA00023125"/>
    </source>
</evidence>
<dbReference type="PROSITE" id="PS50977">
    <property type="entry name" value="HTH_TETR_2"/>
    <property type="match status" value="1"/>
</dbReference>
<dbReference type="PANTHER" id="PTHR43479:SF11">
    <property type="entry name" value="ACREF_ENVCD OPERON REPRESSOR-RELATED"/>
    <property type="match status" value="1"/>
</dbReference>
<name>A0A368XQW5_9BURK</name>
<dbReference type="EMBL" id="QPJK01000006">
    <property type="protein sequence ID" value="RCW69428.1"/>
    <property type="molecule type" value="Genomic_DNA"/>
</dbReference>
<evidence type="ECO:0000313" key="5">
    <source>
        <dbReference type="EMBL" id="RCW69428.1"/>
    </source>
</evidence>
<dbReference type="PANTHER" id="PTHR43479">
    <property type="entry name" value="ACREF/ENVCD OPERON REPRESSOR-RELATED"/>
    <property type="match status" value="1"/>
</dbReference>
<comment type="caution">
    <text evidence="5">The sequence shown here is derived from an EMBL/GenBank/DDBJ whole genome shotgun (WGS) entry which is preliminary data.</text>
</comment>
<dbReference type="Proteomes" id="UP000252884">
    <property type="component" value="Unassembled WGS sequence"/>
</dbReference>
<dbReference type="Gene3D" id="1.10.357.10">
    <property type="entry name" value="Tetracycline Repressor, domain 2"/>
    <property type="match status" value="1"/>
</dbReference>
<evidence type="ECO:0000256" key="2">
    <source>
        <dbReference type="PROSITE-ProRule" id="PRU00335"/>
    </source>
</evidence>
<dbReference type="GO" id="GO:0003677">
    <property type="term" value="F:DNA binding"/>
    <property type="evidence" value="ECO:0007669"/>
    <property type="project" value="UniProtKB-UniRule"/>
</dbReference>
<accession>A0A368XQW5</accession>
<dbReference type="AlphaFoldDB" id="A0A368XQW5"/>
<evidence type="ECO:0000256" key="3">
    <source>
        <dbReference type="SAM" id="MobiDB-lite"/>
    </source>
</evidence>
<gene>
    <name evidence="5" type="ORF">DES41_106302</name>
</gene>
<proteinExistence type="predicted"/>
<feature type="domain" description="HTH tetR-type" evidence="4">
    <location>
        <begin position="31"/>
        <end position="91"/>
    </location>
</feature>